<organism evidence="1 2">
    <name type="scientific">Solea senegalensis</name>
    <name type="common">Senegalese sole</name>
    <dbReference type="NCBI Taxonomy" id="28829"/>
    <lineage>
        <taxon>Eukaryota</taxon>
        <taxon>Metazoa</taxon>
        <taxon>Chordata</taxon>
        <taxon>Craniata</taxon>
        <taxon>Vertebrata</taxon>
        <taxon>Euteleostomi</taxon>
        <taxon>Actinopterygii</taxon>
        <taxon>Neopterygii</taxon>
        <taxon>Teleostei</taxon>
        <taxon>Neoteleostei</taxon>
        <taxon>Acanthomorphata</taxon>
        <taxon>Carangaria</taxon>
        <taxon>Pleuronectiformes</taxon>
        <taxon>Pleuronectoidei</taxon>
        <taxon>Soleidae</taxon>
        <taxon>Solea</taxon>
    </lineage>
</organism>
<name>A0AAV6PB46_SOLSE</name>
<dbReference type="AlphaFoldDB" id="A0AAV6PB46"/>
<dbReference type="EMBL" id="JAGKHQ010001588">
    <property type="protein sequence ID" value="KAG7454831.1"/>
    <property type="molecule type" value="Genomic_DNA"/>
</dbReference>
<comment type="caution">
    <text evidence="1">The sequence shown here is derived from an EMBL/GenBank/DDBJ whole genome shotgun (WGS) entry which is preliminary data.</text>
</comment>
<evidence type="ECO:0000313" key="2">
    <source>
        <dbReference type="Proteomes" id="UP000693946"/>
    </source>
</evidence>
<reference evidence="1 2" key="1">
    <citation type="journal article" date="2021" name="Sci. Rep.">
        <title>Chromosome anchoring in Senegalese sole (Solea senegalensis) reveals sex-associated markers and genome rearrangements in flatfish.</title>
        <authorList>
            <person name="Guerrero-Cozar I."/>
            <person name="Gomez-Garrido J."/>
            <person name="Berbel C."/>
            <person name="Martinez-Blanch J.F."/>
            <person name="Alioto T."/>
            <person name="Claros M.G."/>
            <person name="Gagnaire P.A."/>
            <person name="Manchado M."/>
        </authorList>
    </citation>
    <scope>NUCLEOTIDE SEQUENCE [LARGE SCALE GENOMIC DNA]</scope>
    <source>
        <strain evidence="1">Sse05_10M</strain>
    </source>
</reference>
<dbReference type="Proteomes" id="UP000693946">
    <property type="component" value="Unassembled WGS sequence"/>
</dbReference>
<proteinExistence type="predicted"/>
<accession>A0AAV6PB46</accession>
<evidence type="ECO:0000313" key="1">
    <source>
        <dbReference type="EMBL" id="KAG7454831.1"/>
    </source>
</evidence>
<protein>
    <submittedName>
        <fullName evidence="1">Uncharacterized protein</fullName>
    </submittedName>
</protein>
<gene>
    <name evidence="1" type="ORF">JOB18_040547</name>
</gene>
<keyword evidence="2" id="KW-1185">Reference proteome</keyword>
<sequence>MTCRKSLKSLLELRNYSLRQFAAEFNCDGDENQHFENSSARLFSREKVECSSCVGVRRSSCMKFSWRLSLWKRKRGSGGGGEHEFTHNKKE</sequence>